<feature type="compositionally biased region" description="Low complexity" evidence="2">
    <location>
        <begin position="1"/>
        <end position="17"/>
    </location>
</feature>
<dbReference type="SUPFAM" id="SSF53335">
    <property type="entry name" value="S-adenosyl-L-methionine-dependent methyltransferases"/>
    <property type="match status" value="1"/>
</dbReference>
<dbReference type="EMBL" id="KL659203">
    <property type="protein sequence ID" value="KFA70371.1"/>
    <property type="molecule type" value="Genomic_DNA"/>
</dbReference>
<dbReference type="OMA" id="YEYHMIN"/>
<dbReference type="InParanoid" id="A0A084R2D6"/>
<evidence type="ECO:0000256" key="2">
    <source>
        <dbReference type="SAM" id="MobiDB-lite"/>
    </source>
</evidence>
<dbReference type="PANTHER" id="PTHR43591">
    <property type="entry name" value="METHYLTRANSFERASE"/>
    <property type="match status" value="1"/>
</dbReference>
<evidence type="ECO:0008006" key="5">
    <source>
        <dbReference type="Google" id="ProtNLM"/>
    </source>
</evidence>
<dbReference type="STRING" id="1283841.A0A084R2D6"/>
<evidence type="ECO:0000313" key="3">
    <source>
        <dbReference type="EMBL" id="KFA70371.1"/>
    </source>
</evidence>
<accession>A0A084R2D6</accession>
<keyword evidence="4" id="KW-1185">Reference proteome</keyword>
<reference evidence="3 4" key="1">
    <citation type="journal article" date="2014" name="BMC Genomics">
        <title>Comparative genome sequencing reveals chemotype-specific gene clusters in the toxigenic black mold Stachybotrys.</title>
        <authorList>
            <person name="Semeiks J."/>
            <person name="Borek D."/>
            <person name="Otwinowski Z."/>
            <person name="Grishin N.V."/>
        </authorList>
    </citation>
    <scope>NUCLEOTIDE SEQUENCE [LARGE SCALE GENOMIC DNA]</scope>
    <source>
        <strain evidence="3 4">IBT 40285</strain>
    </source>
</reference>
<gene>
    <name evidence="3" type="ORF">S40285_01750</name>
</gene>
<dbReference type="AlphaFoldDB" id="A0A084R2D6"/>
<dbReference type="Gene3D" id="3.40.50.150">
    <property type="entry name" value="Vaccinia Virus protein VP39"/>
    <property type="match status" value="1"/>
</dbReference>
<dbReference type="InterPro" id="IPR029063">
    <property type="entry name" value="SAM-dependent_MTases_sf"/>
</dbReference>
<organism evidence="3 4">
    <name type="scientific">Stachybotrys chlorohalonatus (strain IBT 40285)</name>
    <dbReference type="NCBI Taxonomy" id="1283841"/>
    <lineage>
        <taxon>Eukaryota</taxon>
        <taxon>Fungi</taxon>
        <taxon>Dikarya</taxon>
        <taxon>Ascomycota</taxon>
        <taxon>Pezizomycotina</taxon>
        <taxon>Sordariomycetes</taxon>
        <taxon>Hypocreomycetidae</taxon>
        <taxon>Hypocreales</taxon>
        <taxon>Stachybotryaceae</taxon>
        <taxon>Stachybotrys</taxon>
    </lineage>
</organism>
<evidence type="ECO:0000256" key="1">
    <source>
        <dbReference type="ARBA" id="ARBA00038158"/>
    </source>
</evidence>
<dbReference type="HOGENOM" id="CLU_010595_1_2_1"/>
<comment type="similarity">
    <text evidence="1">Belongs to the methyltransferase superfamily. LaeA methyltransferase family.</text>
</comment>
<proteinExistence type="inferred from homology"/>
<dbReference type="OrthoDB" id="2013972at2759"/>
<dbReference type="GO" id="GO:0008168">
    <property type="term" value="F:methyltransferase activity"/>
    <property type="evidence" value="ECO:0007669"/>
    <property type="project" value="TreeGrafter"/>
</dbReference>
<evidence type="ECO:0000313" key="4">
    <source>
        <dbReference type="Proteomes" id="UP000028524"/>
    </source>
</evidence>
<dbReference type="CDD" id="cd02440">
    <property type="entry name" value="AdoMet_MTases"/>
    <property type="match status" value="1"/>
</dbReference>
<dbReference type="PANTHER" id="PTHR43591:SF31">
    <property type="entry name" value="LAEA-LIKE, PUTATIVE (AFU_ORTHOLOGUE AFUA_8G01930)-RELATED"/>
    <property type="match status" value="1"/>
</dbReference>
<dbReference type="Pfam" id="PF13489">
    <property type="entry name" value="Methyltransf_23"/>
    <property type="match status" value="1"/>
</dbReference>
<dbReference type="Proteomes" id="UP000028524">
    <property type="component" value="Unassembled WGS sequence"/>
</dbReference>
<name>A0A084R2D6_STAC4</name>
<feature type="region of interest" description="Disordered" evidence="2">
    <location>
        <begin position="1"/>
        <end position="56"/>
    </location>
</feature>
<protein>
    <recommendedName>
        <fullName evidence="5">Methyltransferase domain-containing protein</fullName>
    </recommendedName>
</protein>
<sequence length="355" mass="39698">MAPKSPSPGKSPKSGESPSPPGETPARGESVEAPLVADTFDDASDGDSALGIDDDQLSSESLRSSIYNYQQENGRMYHALSKGKYILPNDEDENQRLDIQNYHFLLTFEGRRCFAPGAETARRVLDVGTGTGIWAIEFADEHPDADVIGVDLSPIQPDFVPPNCQFEVDDIEKEWTWSQPFDYIFSRMMVGSFSDWDGYVRQASDNLVPGGWIEMIDCLFPIETDDDTLSDDQAISKWIKLLIEASANLGRPLTDAKHHEQRLVDAGFINVHRKTFKWPTNSWPKDRHHKEVGLWTLANIGGGLEGLSMALLTRGCGWSKDEVLAFLTQVRKDLRDPRIHAYWPIVVVYGQKSLA</sequence>